<accession>A0ACA9PCN6</accession>
<dbReference type="Proteomes" id="UP000789702">
    <property type="component" value="Unassembled WGS sequence"/>
</dbReference>
<evidence type="ECO:0000313" key="2">
    <source>
        <dbReference type="Proteomes" id="UP000789702"/>
    </source>
</evidence>
<evidence type="ECO:0000313" key="1">
    <source>
        <dbReference type="EMBL" id="CAG8702204.1"/>
    </source>
</evidence>
<organism evidence="1 2">
    <name type="scientific">Dentiscutata heterogama</name>
    <dbReference type="NCBI Taxonomy" id="1316150"/>
    <lineage>
        <taxon>Eukaryota</taxon>
        <taxon>Fungi</taxon>
        <taxon>Fungi incertae sedis</taxon>
        <taxon>Mucoromycota</taxon>
        <taxon>Glomeromycotina</taxon>
        <taxon>Glomeromycetes</taxon>
        <taxon>Diversisporales</taxon>
        <taxon>Gigasporaceae</taxon>
        <taxon>Dentiscutata</taxon>
    </lineage>
</organism>
<proteinExistence type="predicted"/>
<name>A0ACA9PCN6_9GLOM</name>
<sequence length="259" mass="30583">KKLTKSELNTCDQIRERLLISRNVIKINYDELKSEYLNTSDKKNFLTQFREKWLRFKSKIVAIKQSCDIDDVLHKRAEFLLLGNYLVSTADNNISILKNYNKVVYKRFSILNDIIGDEILLLPFHISFYTKNRNVSKVKSLIKWFKNGKGEDLSKKKIQCSFCNELINLRPQIQQYLASESFIDQFEICHIHTSESHVVLNGKEKNYPLTIDFDNLSKRIKKLFSELLKIVTKQTQSLYRDQVINVFKNYKNNPKKPSF</sequence>
<keyword evidence="2" id="KW-1185">Reference proteome</keyword>
<protein>
    <submittedName>
        <fullName evidence="1">11559_t:CDS:1</fullName>
    </submittedName>
</protein>
<reference evidence="1" key="1">
    <citation type="submission" date="2021-06" db="EMBL/GenBank/DDBJ databases">
        <authorList>
            <person name="Kallberg Y."/>
            <person name="Tangrot J."/>
            <person name="Rosling A."/>
        </authorList>
    </citation>
    <scope>NUCLEOTIDE SEQUENCE</scope>
    <source>
        <strain evidence="1">IL203A</strain>
    </source>
</reference>
<feature type="non-terminal residue" evidence="1">
    <location>
        <position position="1"/>
    </location>
</feature>
<dbReference type="EMBL" id="CAJVPU010027022">
    <property type="protein sequence ID" value="CAG8702204.1"/>
    <property type="molecule type" value="Genomic_DNA"/>
</dbReference>
<comment type="caution">
    <text evidence="1">The sequence shown here is derived from an EMBL/GenBank/DDBJ whole genome shotgun (WGS) entry which is preliminary data.</text>
</comment>
<gene>
    <name evidence="1" type="ORF">DHETER_LOCUS11815</name>
</gene>